<keyword evidence="2" id="KW-1185">Reference proteome</keyword>
<organism evidence="1 2">
    <name type="scientific">Glycine soja</name>
    <name type="common">Wild soybean</name>
    <dbReference type="NCBI Taxonomy" id="3848"/>
    <lineage>
        <taxon>Eukaryota</taxon>
        <taxon>Viridiplantae</taxon>
        <taxon>Streptophyta</taxon>
        <taxon>Embryophyta</taxon>
        <taxon>Tracheophyta</taxon>
        <taxon>Spermatophyta</taxon>
        <taxon>Magnoliopsida</taxon>
        <taxon>eudicotyledons</taxon>
        <taxon>Gunneridae</taxon>
        <taxon>Pentapetalae</taxon>
        <taxon>rosids</taxon>
        <taxon>fabids</taxon>
        <taxon>Fabales</taxon>
        <taxon>Fabaceae</taxon>
        <taxon>Papilionoideae</taxon>
        <taxon>50 kb inversion clade</taxon>
        <taxon>NPAAA clade</taxon>
        <taxon>indigoferoid/millettioid clade</taxon>
        <taxon>Phaseoleae</taxon>
        <taxon>Glycine</taxon>
        <taxon>Glycine subgen. Soja</taxon>
    </lineage>
</organism>
<reference evidence="1 2" key="1">
    <citation type="submission" date="2018-09" db="EMBL/GenBank/DDBJ databases">
        <title>A high-quality reference genome of wild soybean provides a powerful tool to mine soybean genomes.</title>
        <authorList>
            <person name="Xie M."/>
            <person name="Chung C.Y.L."/>
            <person name="Li M.-W."/>
            <person name="Wong F.-L."/>
            <person name="Chan T.-F."/>
            <person name="Lam H.-M."/>
        </authorList>
    </citation>
    <scope>NUCLEOTIDE SEQUENCE [LARGE SCALE GENOMIC DNA]</scope>
    <source>
        <strain evidence="2">cv. W05</strain>
        <tissue evidence="1">Hypocotyl of etiolated seedlings</tissue>
    </source>
</reference>
<name>A0A445HIR9_GLYSO</name>
<evidence type="ECO:0000313" key="1">
    <source>
        <dbReference type="EMBL" id="RZB73532.1"/>
    </source>
</evidence>
<dbReference type="EMBL" id="QZWG01000012">
    <property type="protein sequence ID" value="RZB73532.1"/>
    <property type="molecule type" value="Genomic_DNA"/>
</dbReference>
<gene>
    <name evidence="1" type="ORF">D0Y65_032945</name>
</gene>
<accession>A0A445HIR9</accession>
<proteinExistence type="predicted"/>
<dbReference type="AlphaFoldDB" id="A0A445HIR9"/>
<protein>
    <submittedName>
        <fullName evidence="1">Uncharacterized protein</fullName>
    </submittedName>
</protein>
<evidence type="ECO:0000313" key="2">
    <source>
        <dbReference type="Proteomes" id="UP000289340"/>
    </source>
</evidence>
<comment type="caution">
    <text evidence="1">The sequence shown here is derived from an EMBL/GenBank/DDBJ whole genome shotgun (WGS) entry which is preliminary data.</text>
</comment>
<sequence>MLPSVAGGSGVTVVARHDTGEVNRGAGDEGGKRLHIGFQEFTEDLAVRTHTTKNYMKSARLLALECVQDSGVFIIRTRHLNIHICKPVEVIYDSNWSVGSTEDNSEYESTSVGWYEQKDTVEEEDLTLTFSDKVMVRSFSSKAKKVLQKHTASNFHAFGVAVIASTRCNQEIVQFTEE</sequence>
<dbReference type="Proteomes" id="UP000289340">
    <property type="component" value="Chromosome 12"/>
</dbReference>